<dbReference type="RefSeq" id="WP_026398891.1">
    <property type="nucleotide sequence ID" value="NZ_AUBI01000021.1"/>
</dbReference>
<evidence type="ECO:0000256" key="1">
    <source>
        <dbReference type="ARBA" id="ARBA00006484"/>
    </source>
</evidence>
<dbReference type="EMBL" id="BJYF01000038">
    <property type="protein sequence ID" value="GEN61460.1"/>
    <property type="molecule type" value="Genomic_DNA"/>
</dbReference>
<dbReference type="InterPro" id="IPR036291">
    <property type="entry name" value="NAD(P)-bd_dom_sf"/>
</dbReference>
<protein>
    <submittedName>
        <fullName evidence="4">3-ketoacyl-ACP reductase</fullName>
    </submittedName>
</protein>
<evidence type="ECO:0000259" key="3">
    <source>
        <dbReference type="SMART" id="SM00822"/>
    </source>
</evidence>
<dbReference type="Gene3D" id="3.40.50.720">
    <property type="entry name" value="NAD(P)-binding Rossmann-like Domain"/>
    <property type="match status" value="1"/>
</dbReference>
<proteinExistence type="inferred from homology"/>
<dbReference type="InterPro" id="IPR002347">
    <property type="entry name" value="SDR_fam"/>
</dbReference>
<reference evidence="4 5" key="1">
    <citation type="submission" date="2019-07" db="EMBL/GenBank/DDBJ databases">
        <title>Whole genome shotgun sequence of Acetobacter nitrogenifigens NBRC 105050.</title>
        <authorList>
            <person name="Hosoyama A."/>
            <person name="Uohara A."/>
            <person name="Ohji S."/>
            <person name="Ichikawa N."/>
        </authorList>
    </citation>
    <scope>NUCLEOTIDE SEQUENCE [LARGE SCALE GENOMIC DNA]</scope>
    <source>
        <strain evidence="4 5">NBRC 105050</strain>
    </source>
</reference>
<dbReference type="PANTHER" id="PTHR43639">
    <property type="entry name" value="OXIDOREDUCTASE, SHORT-CHAIN DEHYDROGENASE/REDUCTASE FAMILY (AFU_ORTHOLOGUE AFUA_5G02870)"/>
    <property type="match status" value="1"/>
</dbReference>
<dbReference type="GO" id="GO:0016491">
    <property type="term" value="F:oxidoreductase activity"/>
    <property type="evidence" value="ECO:0007669"/>
    <property type="project" value="UniProtKB-KW"/>
</dbReference>
<comment type="caution">
    <text evidence="4">The sequence shown here is derived from an EMBL/GenBank/DDBJ whole genome shotgun (WGS) entry which is preliminary data.</text>
</comment>
<accession>A0A511XES9</accession>
<dbReference type="PRINTS" id="PR00080">
    <property type="entry name" value="SDRFAMILY"/>
</dbReference>
<dbReference type="AlphaFoldDB" id="A0A511XES9"/>
<organism evidence="4 5">
    <name type="scientific">Acetobacter nitrogenifigens DSM 23921 = NBRC 105050</name>
    <dbReference type="NCBI Taxonomy" id="1120919"/>
    <lineage>
        <taxon>Bacteria</taxon>
        <taxon>Pseudomonadati</taxon>
        <taxon>Pseudomonadota</taxon>
        <taxon>Alphaproteobacteria</taxon>
        <taxon>Acetobacterales</taxon>
        <taxon>Acetobacteraceae</taxon>
        <taxon>Acetobacter</taxon>
    </lineage>
</organism>
<dbReference type="FunFam" id="3.40.50.720:FF:000084">
    <property type="entry name" value="Short-chain dehydrogenase reductase"/>
    <property type="match status" value="1"/>
</dbReference>
<dbReference type="InterPro" id="IPR057326">
    <property type="entry name" value="KR_dom"/>
</dbReference>
<keyword evidence="2" id="KW-0560">Oxidoreductase</keyword>
<dbReference type="Proteomes" id="UP000321635">
    <property type="component" value="Unassembled WGS sequence"/>
</dbReference>
<sequence length="251" mass="25947">MKTDLFSLDGKAVLVTGGSRGIGAACAKLLAERGATVAITYSKTAERAEALVEEIESAGGSAFAVAADAGDAEAVKAGVARVLERFGGYLDILVNNAGIAEPGLIGEQDAAIFERQMNINIRGVWSTTSATVASMRDDGRIINIGSFFSERVTVPGISAYAMTKHAVAGLTKGWARDLAARRITVNTVEPGSIETEANPDEGARAAMVKAMIPLGRYGQPAEVAELVAFLASRAAGYINGAQILIDGGMLA</sequence>
<evidence type="ECO:0000313" key="4">
    <source>
        <dbReference type="EMBL" id="GEN61460.1"/>
    </source>
</evidence>
<dbReference type="STRING" id="1120919.GCA_000429165_03427"/>
<evidence type="ECO:0000256" key="2">
    <source>
        <dbReference type="ARBA" id="ARBA00023002"/>
    </source>
</evidence>
<dbReference type="CDD" id="cd05233">
    <property type="entry name" value="SDR_c"/>
    <property type="match status" value="1"/>
</dbReference>
<name>A0A511XES9_9PROT</name>
<dbReference type="Pfam" id="PF13561">
    <property type="entry name" value="adh_short_C2"/>
    <property type="match status" value="1"/>
</dbReference>
<gene>
    <name evidence="4" type="ORF">ANI02nite_33440</name>
</gene>
<keyword evidence="5" id="KW-1185">Reference proteome</keyword>
<feature type="domain" description="Ketoreductase" evidence="3">
    <location>
        <begin position="11"/>
        <end position="191"/>
    </location>
</feature>
<dbReference type="PANTHER" id="PTHR43639:SF1">
    <property type="entry name" value="SHORT-CHAIN DEHYDROGENASE_REDUCTASE FAMILY PROTEIN"/>
    <property type="match status" value="1"/>
</dbReference>
<dbReference type="PRINTS" id="PR00081">
    <property type="entry name" value="GDHRDH"/>
</dbReference>
<dbReference type="SUPFAM" id="SSF51735">
    <property type="entry name" value="NAD(P)-binding Rossmann-fold domains"/>
    <property type="match status" value="1"/>
</dbReference>
<evidence type="ECO:0000313" key="5">
    <source>
        <dbReference type="Proteomes" id="UP000321635"/>
    </source>
</evidence>
<dbReference type="OrthoDB" id="154414at2"/>
<dbReference type="SMART" id="SM00822">
    <property type="entry name" value="PKS_KR"/>
    <property type="match status" value="1"/>
</dbReference>
<comment type="similarity">
    <text evidence="1">Belongs to the short-chain dehydrogenases/reductases (SDR) family.</text>
</comment>